<dbReference type="EMBL" id="QRDW01000012">
    <property type="protein sequence ID" value="RED45114.1"/>
    <property type="molecule type" value="Genomic_DNA"/>
</dbReference>
<dbReference type="PANTHER" id="PTHR38075">
    <property type="entry name" value="DUF4139 DOMAIN-CONTAINING PROTEIN"/>
    <property type="match status" value="1"/>
</dbReference>
<accession>A0A3D9H6K4</accession>
<dbReference type="RefSeq" id="WP_115938692.1">
    <property type="nucleotide sequence ID" value="NZ_QRDW01000012.1"/>
</dbReference>
<protein>
    <recommendedName>
        <fullName evidence="1">DUF4139 domain-containing protein</fullName>
    </recommendedName>
</protein>
<dbReference type="Pfam" id="PF13598">
    <property type="entry name" value="DUF4139"/>
    <property type="match status" value="1"/>
</dbReference>
<name>A0A3D9H6K4_9PROT</name>
<dbReference type="Proteomes" id="UP000256845">
    <property type="component" value="Unassembled WGS sequence"/>
</dbReference>
<keyword evidence="3" id="KW-1185">Reference proteome</keyword>
<reference evidence="2 3" key="1">
    <citation type="submission" date="2018-07" db="EMBL/GenBank/DDBJ databases">
        <title>Genomic Encyclopedia of Type Strains, Phase III (KMG-III): the genomes of soil and plant-associated and newly described type strains.</title>
        <authorList>
            <person name="Whitman W."/>
        </authorList>
    </citation>
    <scope>NUCLEOTIDE SEQUENCE [LARGE SCALE GENOMIC DNA]</scope>
    <source>
        <strain evidence="2 3">CECT 8488</strain>
    </source>
</reference>
<dbReference type="PANTHER" id="PTHR38075:SF1">
    <property type="entry name" value="DUF4139 DOMAIN-CONTAINING PROTEIN"/>
    <property type="match status" value="1"/>
</dbReference>
<organism evidence="2 3">
    <name type="scientific">Aestuariispira insulae</name>
    <dbReference type="NCBI Taxonomy" id="1461337"/>
    <lineage>
        <taxon>Bacteria</taxon>
        <taxon>Pseudomonadati</taxon>
        <taxon>Pseudomonadota</taxon>
        <taxon>Alphaproteobacteria</taxon>
        <taxon>Rhodospirillales</taxon>
        <taxon>Kiloniellaceae</taxon>
        <taxon>Aestuariispira</taxon>
    </lineage>
</organism>
<evidence type="ECO:0000259" key="1">
    <source>
        <dbReference type="Pfam" id="PF13598"/>
    </source>
</evidence>
<proteinExistence type="predicted"/>
<dbReference type="OrthoDB" id="9808067at2"/>
<sequence>MAWGKGKQIFTGMTALVLVASALPAWALEKLEVTAYQNGLGLVDEERVLVHDSGTNRIALPGLGRGLIADSLSVSPQTEDVAVVNALTLPDGLGMHDILTRFVGQAITWADRNPATGKDDRRDGILLSMENGPVIQFGDRVEMNPPGRPILSKDQFQSLGSRLPQVTLQTRGKGETPARVRYLADGLGWQAVYNATLSDDESRLRLSGEIMLENRSGRAYEGARVQVIAGSVNRQSAARPVPQAAMGRMELNAAPMLADEADISGVSSHDYWSYTVPYPMDLADGGSIKIPFASARDLRVKKRYVLENRDYGHWYRGPVQADLRPALRLELKNDAESGLGRPLPEGLFRIYAQNGNQFLGENCLKALAEGERGEVEYGQAFDISADRKQVDFEKLGAGSRSNNYETTYEITLRNARPAGVVVDVIEGFNGEWRILEESARHAKKDAYRAVWSVAVPAKGETVLRYKVRVENP</sequence>
<dbReference type="InterPro" id="IPR037291">
    <property type="entry name" value="DUF4139"/>
</dbReference>
<evidence type="ECO:0000313" key="3">
    <source>
        <dbReference type="Proteomes" id="UP000256845"/>
    </source>
</evidence>
<comment type="caution">
    <text evidence="2">The sequence shown here is derived from an EMBL/GenBank/DDBJ whole genome shotgun (WGS) entry which is preliminary data.</text>
</comment>
<feature type="domain" description="DUF4139" evidence="1">
    <location>
        <begin position="179"/>
        <end position="472"/>
    </location>
</feature>
<dbReference type="AlphaFoldDB" id="A0A3D9H6K4"/>
<evidence type="ECO:0000313" key="2">
    <source>
        <dbReference type="EMBL" id="RED45114.1"/>
    </source>
</evidence>
<gene>
    <name evidence="2" type="ORF">DFP90_112107</name>
</gene>